<evidence type="ECO:0000256" key="2">
    <source>
        <dbReference type="ARBA" id="ARBA00022729"/>
    </source>
</evidence>
<dbReference type="CDD" id="cd01071">
    <property type="entry name" value="PBP2_PhnD_like"/>
    <property type="match status" value="1"/>
</dbReference>
<dbReference type="Proteomes" id="UP000238312">
    <property type="component" value="Unassembled WGS sequence"/>
</dbReference>
<accession>A0A2T0LK61</accession>
<evidence type="ECO:0000256" key="1">
    <source>
        <dbReference type="ARBA" id="ARBA00007162"/>
    </source>
</evidence>
<dbReference type="PANTHER" id="PTHR35841:SF1">
    <property type="entry name" value="PHOSPHONATES-BINDING PERIPLASMIC PROTEIN"/>
    <property type="match status" value="1"/>
</dbReference>
<comment type="caution">
    <text evidence="3">The sequence shown here is derived from an EMBL/GenBank/DDBJ whole genome shotgun (WGS) entry which is preliminary data.</text>
</comment>
<dbReference type="SUPFAM" id="SSF53850">
    <property type="entry name" value="Periplasmic binding protein-like II"/>
    <property type="match status" value="1"/>
</dbReference>
<dbReference type="Gene3D" id="3.40.190.10">
    <property type="entry name" value="Periplasmic binding protein-like II"/>
    <property type="match status" value="2"/>
</dbReference>
<dbReference type="NCBIfam" id="TIGR01098">
    <property type="entry name" value="3A0109s03R"/>
    <property type="match status" value="1"/>
</dbReference>
<dbReference type="Pfam" id="PF12974">
    <property type="entry name" value="Phosphonate-bd"/>
    <property type="match status" value="1"/>
</dbReference>
<dbReference type="EMBL" id="PVNG01000058">
    <property type="protein sequence ID" value="PRX43219.1"/>
    <property type="molecule type" value="Genomic_DNA"/>
</dbReference>
<sequence length="297" mass="31321">MFGVLAASCSSSGVSDGDDGDLIRFAAVPAEQDTDPTATYKDIIALLERSTGKRVQFVRSTDYNSVIEGLVSGKVDLAQLGPLSYVLARNNGAKITSIAALVRQGGEPIYHSYGIVAAHSPIVNIGGFKEAKVCFTDPASTSGYLFPSQALLSVGIDPKSGVTPVMAGGQDNAVLSVATGKCEAGFSEGAMVDHILIDKGKLKAGQVKVVWKSAPIPTSPVAIRDALPNKLRSTLIKTFTQDANKDRLVQLGICKNTDSCRVATDSSMWGFRPITDAAFDTIREVCVATHHEKCSKA</sequence>
<evidence type="ECO:0000313" key="4">
    <source>
        <dbReference type="Proteomes" id="UP000238312"/>
    </source>
</evidence>
<keyword evidence="2" id="KW-0732">Signal</keyword>
<proteinExistence type="inferred from homology"/>
<gene>
    <name evidence="3" type="ORF">B0I32_15818</name>
</gene>
<keyword evidence="4" id="KW-1185">Reference proteome</keyword>
<dbReference type="GO" id="GO:0043190">
    <property type="term" value="C:ATP-binding cassette (ABC) transporter complex"/>
    <property type="evidence" value="ECO:0007669"/>
    <property type="project" value="InterPro"/>
</dbReference>
<reference evidence="3 4" key="1">
    <citation type="submission" date="2018-03" db="EMBL/GenBank/DDBJ databases">
        <title>Genomic Encyclopedia of Type Strains, Phase III (KMG-III): the genomes of soil and plant-associated and newly described type strains.</title>
        <authorList>
            <person name="Whitman W."/>
        </authorList>
    </citation>
    <scope>NUCLEOTIDE SEQUENCE [LARGE SCALE GENOMIC DNA]</scope>
    <source>
        <strain evidence="3 4">CGMCC 4.7104</strain>
    </source>
</reference>
<dbReference type="PANTHER" id="PTHR35841">
    <property type="entry name" value="PHOSPHONATES-BINDING PERIPLASMIC PROTEIN"/>
    <property type="match status" value="1"/>
</dbReference>
<name>A0A2T0LK61_9ACTN</name>
<dbReference type="GO" id="GO:0055085">
    <property type="term" value="P:transmembrane transport"/>
    <property type="evidence" value="ECO:0007669"/>
    <property type="project" value="InterPro"/>
</dbReference>
<dbReference type="InterPro" id="IPR005770">
    <property type="entry name" value="PhnD"/>
</dbReference>
<comment type="similarity">
    <text evidence="1">Belongs to the phosphate/phosphite/phosphonate binding protein family.</text>
</comment>
<dbReference type="AlphaFoldDB" id="A0A2T0LK61"/>
<evidence type="ECO:0000313" key="3">
    <source>
        <dbReference type="EMBL" id="PRX43219.1"/>
    </source>
</evidence>
<protein>
    <submittedName>
        <fullName evidence="3">Phosphonate transport system substrate-binding protein</fullName>
    </submittedName>
</protein>
<organism evidence="3 4">
    <name type="scientific">Nonomuraea fuscirosea</name>
    <dbReference type="NCBI Taxonomy" id="1291556"/>
    <lineage>
        <taxon>Bacteria</taxon>
        <taxon>Bacillati</taxon>
        <taxon>Actinomycetota</taxon>
        <taxon>Actinomycetes</taxon>
        <taxon>Streptosporangiales</taxon>
        <taxon>Streptosporangiaceae</taxon>
        <taxon>Nonomuraea</taxon>
    </lineage>
</organism>